<accession>A0A843TQQ5</accession>
<gene>
    <name evidence="2" type="ORF">Taro_004097</name>
</gene>
<proteinExistence type="predicted"/>
<protein>
    <submittedName>
        <fullName evidence="2">Uncharacterized protein</fullName>
    </submittedName>
</protein>
<sequence length="68" mass="7797">YSTKQSQVRKRERNYTVVGLRYSAEPENPCAPRHHKNPASMSSTSRRSETRTKNNHNCRSLAGLRSHA</sequence>
<feature type="region of interest" description="Disordered" evidence="1">
    <location>
        <begin position="1"/>
        <end position="68"/>
    </location>
</feature>
<feature type="non-terminal residue" evidence="2">
    <location>
        <position position="68"/>
    </location>
</feature>
<reference evidence="2" key="1">
    <citation type="submission" date="2017-07" db="EMBL/GenBank/DDBJ databases">
        <title>Taro Niue Genome Assembly and Annotation.</title>
        <authorList>
            <person name="Atibalentja N."/>
            <person name="Keating K."/>
            <person name="Fields C.J."/>
        </authorList>
    </citation>
    <scope>NUCLEOTIDE SEQUENCE</scope>
    <source>
        <strain evidence="2">Niue_2</strain>
        <tissue evidence="2">Leaf</tissue>
    </source>
</reference>
<evidence type="ECO:0000256" key="1">
    <source>
        <dbReference type="SAM" id="MobiDB-lite"/>
    </source>
</evidence>
<evidence type="ECO:0000313" key="3">
    <source>
        <dbReference type="Proteomes" id="UP000652761"/>
    </source>
</evidence>
<dbReference type="EMBL" id="NMUH01000109">
    <property type="protein sequence ID" value="MQL71780.1"/>
    <property type="molecule type" value="Genomic_DNA"/>
</dbReference>
<dbReference type="AlphaFoldDB" id="A0A843TQQ5"/>
<evidence type="ECO:0000313" key="2">
    <source>
        <dbReference type="EMBL" id="MQL71780.1"/>
    </source>
</evidence>
<organism evidence="2 3">
    <name type="scientific">Colocasia esculenta</name>
    <name type="common">Wild taro</name>
    <name type="synonym">Arum esculentum</name>
    <dbReference type="NCBI Taxonomy" id="4460"/>
    <lineage>
        <taxon>Eukaryota</taxon>
        <taxon>Viridiplantae</taxon>
        <taxon>Streptophyta</taxon>
        <taxon>Embryophyta</taxon>
        <taxon>Tracheophyta</taxon>
        <taxon>Spermatophyta</taxon>
        <taxon>Magnoliopsida</taxon>
        <taxon>Liliopsida</taxon>
        <taxon>Araceae</taxon>
        <taxon>Aroideae</taxon>
        <taxon>Colocasieae</taxon>
        <taxon>Colocasia</taxon>
    </lineage>
</organism>
<comment type="caution">
    <text evidence="2">The sequence shown here is derived from an EMBL/GenBank/DDBJ whole genome shotgun (WGS) entry which is preliminary data.</text>
</comment>
<keyword evidence="3" id="KW-1185">Reference proteome</keyword>
<name>A0A843TQQ5_COLES</name>
<dbReference type="Proteomes" id="UP000652761">
    <property type="component" value="Unassembled WGS sequence"/>
</dbReference>